<dbReference type="EMBL" id="LJFO01000003">
    <property type="protein sequence ID" value="KPG14462.1"/>
    <property type="molecule type" value="Genomic_DNA"/>
</dbReference>
<dbReference type="Proteomes" id="UP000037962">
    <property type="component" value="Unassembled WGS sequence"/>
</dbReference>
<comment type="caution">
    <text evidence="2">The sequence shown here is derived from an EMBL/GenBank/DDBJ whole genome shotgun (WGS) entry which is preliminary data.</text>
</comment>
<evidence type="ECO:0000313" key="2">
    <source>
        <dbReference type="EMBL" id="KPG14462.1"/>
    </source>
</evidence>
<proteinExistence type="predicted"/>
<dbReference type="InterPro" id="IPR041413">
    <property type="entry name" value="MLTR_LBD"/>
</dbReference>
<name>A0A7V8LR54_9MYCO</name>
<dbReference type="InterPro" id="IPR001387">
    <property type="entry name" value="Cro/C1-type_HTH"/>
</dbReference>
<dbReference type="Proteomes" id="UP000037843">
    <property type="component" value="Unassembled WGS sequence"/>
</dbReference>
<dbReference type="RefSeq" id="WP_043077782.1">
    <property type="nucleotide sequence ID" value="NZ_CP011530.1"/>
</dbReference>
<dbReference type="OrthoDB" id="4764497at2"/>
<dbReference type="PROSITE" id="PS50943">
    <property type="entry name" value="HTH_CROC1"/>
    <property type="match status" value="1"/>
</dbReference>
<dbReference type="Gene3D" id="1.10.260.40">
    <property type="entry name" value="lambda repressor-like DNA-binding domains"/>
    <property type="match status" value="1"/>
</dbReference>
<evidence type="ECO:0000259" key="1">
    <source>
        <dbReference type="PROSITE" id="PS50943"/>
    </source>
</evidence>
<dbReference type="KEGG" id="miz:BAB75_19345"/>
<dbReference type="Gene3D" id="3.30.450.180">
    <property type="match status" value="1"/>
</dbReference>
<gene>
    <name evidence="2" type="ORF">AN908_07990</name>
    <name evidence="3" type="ORF">AN912_11795</name>
</gene>
<dbReference type="EMBL" id="LJFS01000012">
    <property type="protein sequence ID" value="KPG34030.1"/>
    <property type="molecule type" value="Genomic_DNA"/>
</dbReference>
<feature type="domain" description="HTH cro/C1-type" evidence="1">
    <location>
        <begin position="11"/>
        <end position="66"/>
    </location>
</feature>
<dbReference type="AlphaFoldDB" id="A0A7V8LR54"/>
<dbReference type="SUPFAM" id="SSF47413">
    <property type="entry name" value="lambda repressor-like DNA-binding domains"/>
    <property type="match status" value="1"/>
</dbReference>
<accession>A0A7V8LR54</accession>
<organism evidence="2 4">
    <name type="scientific">Mycobacteroides immunogenum</name>
    <dbReference type="NCBI Taxonomy" id="83262"/>
    <lineage>
        <taxon>Bacteria</taxon>
        <taxon>Bacillati</taxon>
        <taxon>Actinomycetota</taxon>
        <taxon>Actinomycetes</taxon>
        <taxon>Mycobacteriales</taxon>
        <taxon>Mycobacteriaceae</taxon>
        <taxon>Mycobacteroides</taxon>
    </lineage>
</organism>
<protein>
    <submittedName>
        <fullName evidence="2">Transcriptional regulator</fullName>
    </submittedName>
</protein>
<dbReference type="InterPro" id="IPR010982">
    <property type="entry name" value="Lambda_DNA-bd_dom_sf"/>
</dbReference>
<reference evidence="4 5" key="1">
    <citation type="submission" date="2015-09" db="EMBL/GenBank/DDBJ databases">
        <title>Genome Sequences of Mycobacterium immunogenum Isolates, Recuperated from a Chloraminated Drinking Water Distribution System Simulator Subjected to Episodes of Nitrification.</title>
        <authorList>
            <person name="Gomez-Alvarez V."/>
            <person name="Revetta R.P."/>
        </authorList>
    </citation>
    <scope>NUCLEOTIDE SEQUENCE [LARGE SCALE GENOMIC DNA]</scope>
    <source>
        <strain evidence="2 4">H008</strain>
        <strain evidence="3 5">H076</strain>
    </source>
</reference>
<dbReference type="GeneID" id="45766021"/>
<dbReference type="PANTHER" id="PTHR35010:SF2">
    <property type="entry name" value="BLL4672 PROTEIN"/>
    <property type="match status" value="1"/>
</dbReference>
<dbReference type="CDD" id="cd00093">
    <property type="entry name" value="HTH_XRE"/>
    <property type="match status" value="1"/>
</dbReference>
<dbReference type="GO" id="GO:0003677">
    <property type="term" value="F:DNA binding"/>
    <property type="evidence" value="ECO:0007669"/>
    <property type="project" value="InterPro"/>
</dbReference>
<sequence length="237" mass="26553">MFAGNDLGSFLRAARGRRGTSQRELADLTGYSASWVRQVESNSHVPPATALAAISRALGLSSWESHYLHALGGKMATETAMPMPDIRRYIQAVNPHPAAWMSAGWTVEEANDEFMRLFKGVWITPNLVHWHYHSTKALDVIQNWDETSEWCVGLLRFGLAAAPSDLGLQSVVRSLMPIKVFKRQWDSQIIPIDPATRPWVLRDLDTEDIVTVDMRAWRSSMHDGVLLFGAVIDRQAS</sequence>
<dbReference type="PANTHER" id="PTHR35010">
    <property type="entry name" value="BLL4672 PROTEIN-RELATED"/>
    <property type="match status" value="1"/>
</dbReference>
<dbReference type="SMART" id="SM00530">
    <property type="entry name" value="HTH_XRE"/>
    <property type="match status" value="1"/>
</dbReference>
<evidence type="ECO:0000313" key="4">
    <source>
        <dbReference type="Proteomes" id="UP000037843"/>
    </source>
</evidence>
<evidence type="ECO:0000313" key="5">
    <source>
        <dbReference type="Proteomes" id="UP000037962"/>
    </source>
</evidence>
<dbReference type="Pfam" id="PF13560">
    <property type="entry name" value="HTH_31"/>
    <property type="match status" value="1"/>
</dbReference>
<evidence type="ECO:0000313" key="3">
    <source>
        <dbReference type="EMBL" id="KPG34030.1"/>
    </source>
</evidence>
<keyword evidence="5" id="KW-1185">Reference proteome</keyword>
<dbReference type="Pfam" id="PF17765">
    <property type="entry name" value="MLTR_LBD"/>
    <property type="match status" value="1"/>
</dbReference>